<feature type="domain" description="Transposable element P transposase-like RNase H C-terminal" evidence="3">
    <location>
        <begin position="768"/>
        <end position="796"/>
    </location>
</feature>
<sequence>MPFRTNKWARPKKYYRKLHERKKLEKLSTEDGIINHQNKEDVCIREPEPFTFSYLKQHVNEVSLPLSWSLLSSCSEFRFSKVEFIGDVSKVSRCVMVAGNLTWRVLIHGRDVTSGHDIFEHVPQTITALSVITQLITLVNTCNICMGNTDQAFIDLVQSRGGEIVKSVSFAGEKEVSAYIEEDYNAKAEDGTIYNSTIRSVDCILITDRKRCCKCSSYRSNLRSLSSRRKSQGKEQNMCTDTNSKANFRYLDKTQLHARATNLQRERSNVKKSLDRIVKRLISTEGISVEKPLQSDLKTIMEVHSKDVTKAYSEDSFQRLFWEEQLRHAKCADSRQMRWHPTIIRWCLSLRYKSTAAYDALRSSGFIKLPSQRTLSDYSNFIKPKPGINQAVLKELISEINSHGKSNSYKYVALLHDEVKIKQDLAYDKYTGELVGFINLGEINNELMELERISSGKNSKDLKLATHILVLMVRGLASKFQMSVAYHPTDGCRADHLFPIIWDTISFLEASCGVKVLVSTSDGASWNRKFYKMHRVMGAPRDTLVFKCCNIWTRENRPVYFVSDVPHLVKTTRNCWANSEAHRKSRSLWNGNPILWSHLTKLVVEDRCRDIHLLHKIGYDHINITSFSIMRVNLAAQVLSETVSNAIATFGPPEASETARFVRLMDKFFDCLNVRCKEECIRKRKPNLAPYTDVNDPRLQWLEHDFLGYFSDWEQQIARRPGNYTKSERNTMFISYQTMEGLKMTVKSFVEITRYLLDHGVEYFLSEKLCQDPLEAHFSKHRHRGGDNNDPTVQAFGYQENSIRLQRSHHLQCVTGNTGRYKRTLEEVIDNTPLQKRSRPGKK</sequence>
<evidence type="ECO:0000313" key="5">
    <source>
        <dbReference type="RefSeq" id="XP_006816116.1"/>
    </source>
</evidence>
<dbReference type="InterPro" id="IPR048367">
    <property type="entry name" value="TNP-like_RNaseH_C"/>
</dbReference>
<evidence type="ECO:0000259" key="2">
    <source>
        <dbReference type="Pfam" id="PF21788"/>
    </source>
</evidence>
<dbReference type="Proteomes" id="UP000694865">
    <property type="component" value="Unplaced"/>
</dbReference>
<organism evidence="4 5">
    <name type="scientific">Saccoglossus kowalevskii</name>
    <name type="common">Acorn worm</name>
    <dbReference type="NCBI Taxonomy" id="10224"/>
    <lineage>
        <taxon>Eukaryota</taxon>
        <taxon>Metazoa</taxon>
        <taxon>Hemichordata</taxon>
        <taxon>Enteropneusta</taxon>
        <taxon>Harrimaniidae</taxon>
        <taxon>Saccoglossus</taxon>
    </lineage>
</organism>
<proteinExistence type="predicted"/>
<reference evidence="5" key="1">
    <citation type="submission" date="2025-08" db="UniProtKB">
        <authorList>
            <consortium name="RefSeq"/>
        </authorList>
    </citation>
    <scope>IDENTIFICATION</scope>
    <source>
        <tissue evidence="5">Testes</tissue>
    </source>
</reference>
<dbReference type="RefSeq" id="XP_006816116.1">
    <property type="nucleotide sequence ID" value="XM_006816053.1"/>
</dbReference>
<evidence type="ECO:0000259" key="3">
    <source>
        <dbReference type="Pfam" id="PF21789"/>
    </source>
</evidence>
<dbReference type="Pfam" id="PF21787">
    <property type="entry name" value="TNP-like_RNaseH_N"/>
    <property type="match status" value="1"/>
</dbReference>
<accession>A0ABM0M7X5</accession>
<dbReference type="InterPro" id="IPR048365">
    <property type="entry name" value="TNP-like_RNaseH_N"/>
</dbReference>
<keyword evidence="4" id="KW-1185">Reference proteome</keyword>
<protein>
    <submittedName>
        <fullName evidence="5">Uncharacterized protein LOC102802303</fullName>
    </submittedName>
</protein>
<gene>
    <name evidence="5" type="primary">LOC102802303</name>
</gene>
<dbReference type="Pfam" id="PF21788">
    <property type="entry name" value="TNP-like_GBD"/>
    <property type="match status" value="1"/>
</dbReference>
<feature type="domain" description="Transposable element P transposase-like GTP-binding insertion" evidence="2">
    <location>
        <begin position="567"/>
        <end position="676"/>
    </location>
</feature>
<feature type="domain" description="Transposable element P transposase-like RNase H" evidence="1">
    <location>
        <begin position="385"/>
        <end position="532"/>
    </location>
</feature>
<dbReference type="InterPro" id="IPR048366">
    <property type="entry name" value="TNP-like_GBD"/>
</dbReference>
<evidence type="ECO:0000259" key="1">
    <source>
        <dbReference type="Pfam" id="PF21787"/>
    </source>
</evidence>
<evidence type="ECO:0000313" key="4">
    <source>
        <dbReference type="Proteomes" id="UP000694865"/>
    </source>
</evidence>
<dbReference type="GeneID" id="102802303"/>
<name>A0ABM0M7X5_SACKO</name>
<dbReference type="Pfam" id="PF21789">
    <property type="entry name" value="TNP-like_RNaseH_C"/>
    <property type="match status" value="1"/>
</dbReference>